<dbReference type="PANTHER" id="PTHR48098">
    <property type="entry name" value="ENTEROCHELIN ESTERASE-RELATED"/>
    <property type="match status" value="1"/>
</dbReference>
<evidence type="ECO:0000313" key="2">
    <source>
        <dbReference type="EMBL" id="MBW2938334.1"/>
    </source>
</evidence>
<accession>A0A9X1FPI3</accession>
<evidence type="ECO:0000256" key="1">
    <source>
        <dbReference type="SAM" id="SignalP"/>
    </source>
</evidence>
<dbReference type="PROSITE" id="PS51257">
    <property type="entry name" value="PROKAR_LIPOPROTEIN"/>
    <property type="match status" value="1"/>
</dbReference>
<gene>
    <name evidence="2" type="ORF">KXJ69_09470</name>
</gene>
<feature type="chain" id="PRO_5040813088" evidence="1">
    <location>
        <begin position="22"/>
        <end position="284"/>
    </location>
</feature>
<dbReference type="PANTHER" id="PTHR48098:SF1">
    <property type="entry name" value="DIACYLGLYCEROL ACYLTRANSFERASE_MYCOLYLTRANSFERASE AG85A"/>
    <property type="match status" value="1"/>
</dbReference>
<name>A0A9X1FPI3_9FLAO</name>
<evidence type="ECO:0000313" key="3">
    <source>
        <dbReference type="Proteomes" id="UP001138686"/>
    </source>
</evidence>
<dbReference type="AlphaFoldDB" id="A0A9X1FPI3"/>
<comment type="caution">
    <text evidence="2">The sequence shown here is derived from an EMBL/GenBank/DDBJ whole genome shotgun (WGS) entry which is preliminary data.</text>
</comment>
<sequence length="284" mass="32319">MKKSVFFVFLFLIAFSLQSCKEEIQKSESIVQDETITSTLLKRTLPYKIYLPEAYQDSTKSFPIVYLLHGHGGDEKDWFIEDEGNIKVFLDSLIQHKIIPPIIAVTVHAGNSWYVNRPEPMESFYLEEFIPFIEATYRVDTEQGRIAAGDSAGGYGALRFSLLRPELFQNVILLSPASYEPLPPAISSSRKVAAFAKNGVFNDSIWKSFSYTHRWGNIKKAPKKPKYYLSVGDDDAYNIVPVVTSLQQQMLQDSIPNELRITNGGHDWNCWQQNFSNALTAIFK</sequence>
<dbReference type="Proteomes" id="UP001138686">
    <property type="component" value="Unassembled WGS sequence"/>
</dbReference>
<proteinExistence type="predicted"/>
<dbReference type="InterPro" id="IPR000801">
    <property type="entry name" value="Esterase-like"/>
</dbReference>
<dbReference type="RefSeq" id="WP_219052847.1">
    <property type="nucleotide sequence ID" value="NZ_JAHWDP010000003.1"/>
</dbReference>
<dbReference type="EMBL" id="JAHWDP010000003">
    <property type="protein sequence ID" value="MBW2938334.1"/>
    <property type="molecule type" value="Genomic_DNA"/>
</dbReference>
<keyword evidence="3" id="KW-1185">Reference proteome</keyword>
<reference evidence="2" key="1">
    <citation type="submission" date="2021-07" db="EMBL/GenBank/DDBJ databases">
        <title>Aureisphaera sp. CAU 1614 isolated from sea sediment.</title>
        <authorList>
            <person name="Kim W."/>
        </authorList>
    </citation>
    <scope>NUCLEOTIDE SEQUENCE</scope>
    <source>
        <strain evidence="2">CAU 1614</strain>
    </source>
</reference>
<protein>
    <submittedName>
        <fullName evidence="2">Esterase family protein</fullName>
    </submittedName>
</protein>
<feature type="signal peptide" evidence="1">
    <location>
        <begin position="1"/>
        <end position="21"/>
    </location>
</feature>
<keyword evidence="1" id="KW-0732">Signal</keyword>
<dbReference type="Pfam" id="PF00756">
    <property type="entry name" value="Esterase"/>
    <property type="match status" value="1"/>
</dbReference>
<organism evidence="2 3">
    <name type="scientific">Halomarinibacterium sedimenti</name>
    <dbReference type="NCBI Taxonomy" id="2857106"/>
    <lineage>
        <taxon>Bacteria</taxon>
        <taxon>Pseudomonadati</taxon>
        <taxon>Bacteroidota</taxon>
        <taxon>Flavobacteriia</taxon>
        <taxon>Flavobacteriales</taxon>
        <taxon>Flavobacteriaceae</taxon>
        <taxon>Halomarinibacterium</taxon>
    </lineage>
</organism>
<dbReference type="InterPro" id="IPR050583">
    <property type="entry name" value="Mycobacterial_A85_antigen"/>
</dbReference>